<proteinExistence type="predicted"/>
<protein>
    <recommendedName>
        <fullName evidence="1">DUF4283 domain-containing protein</fullName>
    </recommendedName>
</protein>
<comment type="caution">
    <text evidence="2">The sequence shown here is derived from an EMBL/GenBank/DDBJ whole genome shotgun (WGS) entry which is preliminary data.</text>
</comment>
<dbReference type="Pfam" id="PF14111">
    <property type="entry name" value="DUF4283"/>
    <property type="match status" value="1"/>
</dbReference>
<accession>A0ABD1BM25</accession>
<evidence type="ECO:0000313" key="3">
    <source>
        <dbReference type="Proteomes" id="UP001558713"/>
    </source>
</evidence>
<sequence length="254" mass="28649">MAEGVGEGSDSSVRSSQVVPVPESWANIVSNKSNLSKFNVDVELVDGKATIAVPEEIFEDSVPLWEDFLVGRFPSEAPHVAKIHVIVNKIWNLGDKSIKIDVFKVNETSIKFRFCHASARQRVLRRGKWNICELPMVVAKWTPIVEDAQPEIKSLPMWVIIKNIPHSMFTWKGISFLASPVGEPKRLHQETELVNCFDEAKVFVEVDLTKELPKTYFFGLRKIKSVLLLNTLGCPKDVGFMVSGVTLMRVVWLM</sequence>
<evidence type="ECO:0000259" key="1">
    <source>
        <dbReference type="Pfam" id="PF14111"/>
    </source>
</evidence>
<organism evidence="2 3">
    <name type="scientific">Cardamine amara subsp. amara</name>
    <dbReference type="NCBI Taxonomy" id="228776"/>
    <lineage>
        <taxon>Eukaryota</taxon>
        <taxon>Viridiplantae</taxon>
        <taxon>Streptophyta</taxon>
        <taxon>Embryophyta</taxon>
        <taxon>Tracheophyta</taxon>
        <taxon>Spermatophyta</taxon>
        <taxon>Magnoliopsida</taxon>
        <taxon>eudicotyledons</taxon>
        <taxon>Gunneridae</taxon>
        <taxon>Pentapetalae</taxon>
        <taxon>rosids</taxon>
        <taxon>malvids</taxon>
        <taxon>Brassicales</taxon>
        <taxon>Brassicaceae</taxon>
        <taxon>Cardamineae</taxon>
        <taxon>Cardamine</taxon>
    </lineage>
</organism>
<dbReference type="PANTHER" id="PTHR31286:SF148">
    <property type="entry name" value="DUF4283 DOMAIN-CONTAINING PROTEIN"/>
    <property type="match status" value="1"/>
</dbReference>
<gene>
    <name evidence="2" type="ORF">V5N11_000882</name>
</gene>
<dbReference type="InterPro" id="IPR025558">
    <property type="entry name" value="DUF4283"/>
</dbReference>
<dbReference type="PANTHER" id="PTHR31286">
    <property type="entry name" value="GLYCINE-RICH CELL WALL STRUCTURAL PROTEIN 1.8-LIKE"/>
    <property type="match status" value="1"/>
</dbReference>
<dbReference type="Proteomes" id="UP001558713">
    <property type="component" value="Unassembled WGS sequence"/>
</dbReference>
<evidence type="ECO:0000313" key="2">
    <source>
        <dbReference type="EMBL" id="KAL1218257.1"/>
    </source>
</evidence>
<dbReference type="AlphaFoldDB" id="A0ABD1BM25"/>
<dbReference type="InterPro" id="IPR040256">
    <property type="entry name" value="At4g02000-like"/>
</dbReference>
<keyword evidence="3" id="KW-1185">Reference proteome</keyword>
<name>A0ABD1BM25_CARAN</name>
<reference evidence="2 3" key="1">
    <citation type="submission" date="2024-04" db="EMBL/GenBank/DDBJ databases">
        <title>Genome assembly C_amara_ONT_v2.</title>
        <authorList>
            <person name="Yant L."/>
            <person name="Moore C."/>
            <person name="Slenker M."/>
        </authorList>
    </citation>
    <scope>NUCLEOTIDE SEQUENCE [LARGE SCALE GENOMIC DNA]</scope>
    <source>
        <tissue evidence="2">Leaf</tissue>
    </source>
</reference>
<dbReference type="EMBL" id="JBANAX010000219">
    <property type="protein sequence ID" value="KAL1218257.1"/>
    <property type="molecule type" value="Genomic_DNA"/>
</dbReference>
<feature type="domain" description="DUF4283" evidence="1">
    <location>
        <begin position="64"/>
        <end position="143"/>
    </location>
</feature>